<feature type="compositionally biased region" description="Pro residues" evidence="1">
    <location>
        <begin position="192"/>
        <end position="201"/>
    </location>
</feature>
<dbReference type="EMBL" id="CP013747">
    <property type="protein sequence ID" value="ALV40209.1"/>
    <property type="molecule type" value="Genomic_DNA"/>
</dbReference>
<evidence type="ECO:0000256" key="1">
    <source>
        <dbReference type="SAM" id="MobiDB-lite"/>
    </source>
</evidence>
<keyword evidence="2" id="KW-0812">Transmembrane</keyword>
<feature type="transmembrane region" description="Helical" evidence="2">
    <location>
        <begin position="20"/>
        <end position="44"/>
    </location>
</feature>
<feature type="region of interest" description="Disordered" evidence="1">
    <location>
        <begin position="179"/>
        <end position="211"/>
    </location>
</feature>
<dbReference type="STRING" id="121292.AU252_02665"/>
<name>A0A0U3R4S9_9MICC</name>
<dbReference type="RefSeq" id="WP_058929406.1">
    <property type="nucleotide sequence ID" value="NZ_CP013747.1"/>
</dbReference>
<evidence type="ECO:0000256" key="2">
    <source>
        <dbReference type="SAM" id="Phobius"/>
    </source>
</evidence>
<reference evidence="3 4" key="1">
    <citation type="submission" date="2015-12" db="EMBL/GenBank/DDBJ databases">
        <authorList>
            <person name="Shamseldin A."/>
            <person name="Moawad H."/>
            <person name="Abd El-Rahim W.M."/>
            <person name="Sadowsky M.J."/>
        </authorList>
    </citation>
    <scope>NUCLEOTIDE SEQUENCE [LARGE SCALE GENOMIC DNA]</scope>
    <source>
        <strain evidence="3 4">Ar51</strain>
    </source>
</reference>
<organism evidence="3">
    <name type="scientific">Pseudarthrobacter sulfonivorans</name>
    <dbReference type="NCBI Taxonomy" id="121292"/>
    <lineage>
        <taxon>Bacteria</taxon>
        <taxon>Bacillati</taxon>
        <taxon>Actinomycetota</taxon>
        <taxon>Actinomycetes</taxon>
        <taxon>Micrococcales</taxon>
        <taxon>Micrococcaceae</taxon>
        <taxon>Pseudarthrobacter</taxon>
    </lineage>
</organism>
<gene>
    <name evidence="3" type="ORF">AU252_02665</name>
</gene>
<accession>A0A0U3R4S9</accession>
<evidence type="ECO:0000313" key="4">
    <source>
        <dbReference type="Proteomes" id="UP000065151"/>
    </source>
</evidence>
<feature type="transmembrane region" description="Helical" evidence="2">
    <location>
        <begin position="135"/>
        <end position="158"/>
    </location>
</feature>
<feature type="transmembrane region" description="Helical" evidence="2">
    <location>
        <begin position="56"/>
        <end position="80"/>
    </location>
</feature>
<evidence type="ECO:0008006" key="5">
    <source>
        <dbReference type="Google" id="ProtNLM"/>
    </source>
</evidence>
<feature type="transmembrane region" description="Helical" evidence="2">
    <location>
        <begin position="92"/>
        <end position="115"/>
    </location>
</feature>
<proteinExistence type="predicted"/>
<evidence type="ECO:0000313" key="3">
    <source>
        <dbReference type="EMBL" id="ALV40209.1"/>
    </source>
</evidence>
<dbReference type="Proteomes" id="UP000065151">
    <property type="component" value="Chromosome"/>
</dbReference>
<feature type="compositionally biased region" description="Low complexity" evidence="1">
    <location>
        <begin position="179"/>
        <end position="191"/>
    </location>
</feature>
<keyword evidence="2" id="KW-0472">Membrane</keyword>
<dbReference type="KEGG" id="psul:AU252_02665"/>
<dbReference type="AlphaFoldDB" id="A0A0U3R4S9"/>
<sequence length="211" mass="22726">MRSDAQESPAKNANWAARIILVAVVLVVLAIAYFAFAAILPVWWANVIRNQVQGNLGAGILVGMFYGFVFTFVPLLVAWQATRKSVSWPWKLSILVAAVALASPNLLTAGIMFGSSQAAHNGQRILGTEATWFPLWTQISAIAAVVIFVVGLILWRVWRQRGKKMKVLKKADAERSLAAKAANDTAASSPAPQAPPVPEAPAAPDSQADRR</sequence>
<keyword evidence="2" id="KW-1133">Transmembrane helix</keyword>
<protein>
    <recommendedName>
        <fullName evidence="5">Permease</fullName>
    </recommendedName>
</protein>